<dbReference type="PROSITE" id="PS51829">
    <property type="entry name" value="P_HOMO_B"/>
    <property type="match status" value="1"/>
</dbReference>
<dbReference type="PATRIC" id="fig|1678841.3.peg.424"/>
<dbReference type="InterPro" id="IPR013783">
    <property type="entry name" value="Ig-like_fold"/>
</dbReference>
<feature type="domain" description="P/Homo B" evidence="4">
    <location>
        <begin position="506"/>
        <end position="647"/>
    </location>
</feature>
<gene>
    <name evidence="5" type="ORF">TBC1_11369</name>
</gene>
<proteinExistence type="predicted"/>
<dbReference type="EMBL" id="DF968182">
    <property type="protein sequence ID" value="GAP42240.1"/>
    <property type="molecule type" value="Genomic_DNA"/>
</dbReference>
<dbReference type="STRING" id="1678841.TBC1_11369"/>
<dbReference type="Pfam" id="PF18962">
    <property type="entry name" value="Por_Secre_tail"/>
    <property type="match status" value="1"/>
</dbReference>
<keyword evidence="2" id="KW-0378">Hydrolase</keyword>
<keyword evidence="1" id="KW-0645">Protease</keyword>
<dbReference type="AlphaFoldDB" id="A0A0S7BZK4"/>
<dbReference type="Gene3D" id="2.60.40.10">
    <property type="entry name" value="Immunoglobulins"/>
    <property type="match status" value="1"/>
</dbReference>
<dbReference type="RefSeq" id="WP_062037647.1">
    <property type="nucleotide sequence ID" value="NZ_DF968182.1"/>
</dbReference>
<dbReference type="Pfam" id="PF04371">
    <property type="entry name" value="PAD_porph"/>
    <property type="match status" value="1"/>
</dbReference>
<organism evidence="5">
    <name type="scientific">Lentimicrobium saccharophilum</name>
    <dbReference type="NCBI Taxonomy" id="1678841"/>
    <lineage>
        <taxon>Bacteria</taxon>
        <taxon>Pseudomonadati</taxon>
        <taxon>Bacteroidota</taxon>
        <taxon>Bacteroidia</taxon>
        <taxon>Bacteroidales</taxon>
        <taxon>Lentimicrobiaceae</taxon>
        <taxon>Lentimicrobium</taxon>
    </lineage>
</organism>
<evidence type="ECO:0000256" key="1">
    <source>
        <dbReference type="ARBA" id="ARBA00022670"/>
    </source>
</evidence>
<feature type="signal peptide" evidence="3">
    <location>
        <begin position="1"/>
        <end position="23"/>
    </location>
</feature>
<evidence type="ECO:0000313" key="6">
    <source>
        <dbReference type="Proteomes" id="UP000053091"/>
    </source>
</evidence>
<dbReference type="Proteomes" id="UP000053091">
    <property type="component" value="Unassembled WGS sequence"/>
</dbReference>
<dbReference type="InterPro" id="IPR002884">
    <property type="entry name" value="P_dom"/>
</dbReference>
<evidence type="ECO:0000313" key="5">
    <source>
        <dbReference type="EMBL" id="GAP42240.1"/>
    </source>
</evidence>
<dbReference type="PANTHER" id="PTHR31377">
    <property type="entry name" value="AGMATINE DEIMINASE-RELATED"/>
    <property type="match status" value="1"/>
</dbReference>
<feature type="chain" id="PRO_5006633434" evidence="3">
    <location>
        <begin position="24"/>
        <end position="799"/>
    </location>
</feature>
<keyword evidence="6" id="KW-1185">Reference proteome</keyword>
<dbReference type="GO" id="GO:0009446">
    <property type="term" value="P:putrescine biosynthetic process"/>
    <property type="evidence" value="ECO:0007669"/>
    <property type="project" value="InterPro"/>
</dbReference>
<dbReference type="InterPro" id="IPR026444">
    <property type="entry name" value="Secre_tail"/>
</dbReference>
<dbReference type="NCBIfam" id="TIGR04183">
    <property type="entry name" value="Por_Secre_tail"/>
    <property type="match status" value="1"/>
</dbReference>
<evidence type="ECO:0000259" key="4">
    <source>
        <dbReference type="PROSITE" id="PS51829"/>
    </source>
</evidence>
<evidence type="ECO:0000256" key="3">
    <source>
        <dbReference type="SAM" id="SignalP"/>
    </source>
</evidence>
<dbReference type="InterPro" id="IPR007466">
    <property type="entry name" value="Peptidyl-Arg-deiminase_porph"/>
</dbReference>
<dbReference type="SUPFAM" id="SSF55909">
    <property type="entry name" value="Pentein"/>
    <property type="match status" value="1"/>
</dbReference>
<dbReference type="GO" id="GO:0004668">
    <property type="term" value="F:protein-arginine deiminase activity"/>
    <property type="evidence" value="ECO:0007669"/>
    <property type="project" value="InterPro"/>
</dbReference>
<dbReference type="Gene3D" id="3.75.10.10">
    <property type="entry name" value="L-arginine/glycine Amidinotransferase, Chain A"/>
    <property type="match status" value="1"/>
</dbReference>
<name>A0A0S7BZK4_9BACT</name>
<keyword evidence="3" id="KW-0732">Signal</keyword>
<dbReference type="OrthoDB" id="9808013at2"/>
<protein>
    <submittedName>
        <fullName evidence="5">Protein containing Por secretion system C-terminal sorting domain</fullName>
    </submittedName>
</protein>
<dbReference type="GO" id="GO:0047632">
    <property type="term" value="F:agmatine deiminase activity"/>
    <property type="evidence" value="ECO:0007669"/>
    <property type="project" value="TreeGrafter"/>
</dbReference>
<evidence type="ECO:0000256" key="2">
    <source>
        <dbReference type="ARBA" id="ARBA00022801"/>
    </source>
</evidence>
<sequence>MKSPFYKNLTLLVLTALTLHLNAQGPERYPVQPLTHHMTPEEQLNRHLIGRGFVETDPPAGAVFSLGEFERARGVLVRYPFGIPVSLIREMARDAIVTTLVTNLAQENTVRNLYTQAGVNLQNCNFIYAPTDSYWTRDYGPWYIAYGSNQIGIVDFPYNRPRPGDDEIPKVVAEALGIPWFGMNVVQTGGNYMSDSYGMAASTTIAYTENPGLTPAQVDQKMQAYLGVNDYHVVEDPNNTYIDHIDCWGKYLATNKILIRSVPSSHPQYDEIEATVAYFASVTTPWGVPYEIYRVNTPQNQPYTNSFILNDKVFVPVMGSQHDEPALEVYRQAMPGYKIFGIMSPAGTPWESTDALHCRTHEMADPGMLRIRHIPLLGNIETGGTLAFAANVTAYSGAEVIADSVLFIYRINPNPYSPFDTIKMINSMGENWSATLPAPEYGSTVQYYIHAADASGRSENHPFIGRPDPHEFYIGEQLFAQAVASPQALEATTMQNETATLSLSLSNPGQISLNYYISVSTDIPDTLTQTLTNSPTATAYNYNTWTENGWTTLNLTEPGTISELIISYNWTTDNYPSEGSFWAESPSGTRLMLASGQSNGNYTISNIRIAGEEMQGTWKFWIEDSYGDGGHQAKNISVKFVRATPTGNWLSSDITEGSLAPGETQEILVTFDATGMELGAYQGFLTILSNDPDNPELIIPVTMTVTVNTAAAAGFREPEIRVYPNPGAGAYNIDISGMTSRNTVIRLAEMTGRVIMKKAFYNLQEGESLRFEAPGLPRGIYMLHIDADGYHKTVKLIRN</sequence>
<reference evidence="5" key="1">
    <citation type="journal article" date="2015" name="Genome Announc.">
        <title>Draft Genome Sequence of Bacteroidales Strain TBC1, a Novel Isolate from a Methanogenic Wastewater Treatment System.</title>
        <authorList>
            <person name="Tourlousse D.M."/>
            <person name="Matsuura N."/>
            <person name="Sun L."/>
            <person name="Toyonaga M."/>
            <person name="Kuroda K."/>
            <person name="Ohashi A."/>
            <person name="Cruz R."/>
            <person name="Yamaguchi T."/>
            <person name="Sekiguchi Y."/>
        </authorList>
    </citation>
    <scope>NUCLEOTIDE SEQUENCE [LARGE SCALE GENOMIC DNA]</scope>
    <source>
        <strain evidence="5">TBC1</strain>
    </source>
</reference>
<dbReference type="GO" id="GO:0006508">
    <property type="term" value="P:proteolysis"/>
    <property type="evidence" value="ECO:0007669"/>
    <property type="project" value="UniProtKB-KW"/>
</dbReference>
<dbReference type="GO" id="GO:0004252">
    <property type="term" value="F:serine-type endopeptidase activity"/>
    <property type="evidence" value="ECO:0007669"/>
    <property type="project" value="InterPro"/>
</dbReference>
<accession>A0A0S7BZK4</accession>
<dbReference type="PANTHER" id="PTHR31377:SF0">
    <property type="entry name" value="AGMATINE DEIMINASE-RELATED"/>
    <property type="match status" value="1"/>
</dbReference>